<accession>A0A1W2ENU6</accession>
<evidence type="ECO:0000313" key="1">
    <source>
        <dbReference type="EMBL" id="SMD11384.1"/>
    </source>
</evidence>
<protein>
    <recommendedName>
        <fullName evidence="3">Dipeptidase</fullName>
    </recommendedName>
</protein>
<sequence>MVSLGTALSFAVEQKWVKEGTQRINFRNVYGTLELYPDNNDNFAKRPAVEKLYNTEMRYQRAMELLAKATGQIDAGTLIPFTRDHYDTYKLPSGKVIDMHQVPFYSSDVVDWYNREWMAEWPKKDTIETSMYIRGVCEHDLGWGATSSTGMMISRPDVPNELGLMLHSYMQPCNSTYVPFYVGITKVDPRYSTPEAAYAFHSIAMRSFGYYKLYHEGIRAAFDSYEKELLIDMPAFEQQYISLKNSGNDMEAQTAINDFVANKCDSALKAGDKALENIEKGRCSKQSMESQINKVVAKI</sequence>
<evidence type="ECO:0000313" key="2">
    <source>
        <dbReference type="Proteomes" id="UP000192738"/>
    </source>
</evidence>
<gene>
    <name evidence="1" type="ORF">SAMN04488500_12710</name>
</gene>
<dbReference type="Proteomes" id="UP000192738">
    <property type="component" value="Unassembled WGS sequence"/>
</dbReference>
<keyword evidence="2" id="KW-1185">Reference proteome</keyword>
<dbReference type="STRING" id="112901.SAMN04488500_12710"/>
<name>A0A1W2ENU6_9FIRM</name>
<proteinExistence type="predicted"/>
<evidence type="ECO:0008006" key="3">
    <source>
        <dbReference type="Google" id="ProtNLM"/>
    </source>
</evidence>
<organism evidence="1 2">
    <name type="scientific">Sporomusa malonica</name>
    <dbReference type="NCBI Taxonomy" id="112901"/>
    <lineage>
        <taxon>Bacteria</taxon>
        <taxon>Bacillati</taxon>
        <taxon>Bacillota</taxon>
        <taxon>Negativicutes</taxon>
        <taxon>Selenomonadales</taxon>
        <taxon>Sporomusaceae</taxon>
        <taxon>Sporomusa</taxon>
    </lineage>
</organism>
<dbReference type="OrthoDB" id="9764088at2"/>
<dbReference type="EMBL" id="FWXI01000027">
    <property type="protein sequence ID" value="SMD11384.1"/>
    <property type="molecule type" value="Genomic_DNA"/>
</dbReference>
<reference evidence="1 2" key="1">
    <citation type="submission" date="2017-04" db="EMBL/GenBank/DDBJ databases">
        <authorList>
            <person name="Afonso C.L."/>
            <person name="Miller P.J."/>
            <person name="Scott M.A."/>
            <person name="Spackman E."/>
            <person name="Goraichik I."/>
            <person name="Dimitrov K.M."/>
            <person name="Suarez D.L."/>
            <person name="Swayne D.E."/>
        </authorList>
    </citation>
    <scope>NUCLEOTIDE SEQUENCE [LARGE SCALE GENOMIC DNA]</scope>
    <source>
        <strain evidence="1 2">DSM 5090</strain>
    </source>
</reference>
<dbReference type="RefSeq" id="WP_084578043.1">
    <property type="nucleotide sequence ID" value="NZ_CP155572.1"/>
</dbReference>
<dbReference type="AlphaFoldDB" id="A0A1W2ENU6"/>